<dbReference type="InterPro" id="IPR032675">
    <property type="entry name" value="LRR_dom_sf"/>
</dbReference>
<evidence type="ECO:0000313" key="1">
    <source>
        <dbReference type="EMBL" id="CEM53216.1"/>
    </source>
</evidence>
<dbReference type="Gene3D" id="3.80.10.10">
    <property type="entry name" value="Ribonuclease Inhibitor"/>
    <property type="match status" value="2"/>
</dbReference>
<sequence length="414" mass="42994">MLGGGGLSALRDLSLTVRGGVGDGEGRKAFGEVLSAGKVPSLRTVCLDWNCDDSFASFCEGMGRGVCVHSPVLLDLCLSMIAEDPQRGLRGLADTIRAGKLSALQKLCLSDFDTPSPATGRALGEALTHAEASLNCLKELQIEDLLGHSPTRVISAVLEGLARGSGRLPALTSLKYPPASIGTLGSQSLAAVRRGGKVPSLKDVNLCMSGIGLVGMNSFASALSCPHISSLRVLDVKLGGVGGTGAAAEVGMFSVPLSSGHLRRLEKLCVQGLTIIEEVRALCAGLGSGKMTALRELAVYGGAPLGVESAKAFSETIVAEKLPRLRTLSVTSMLNAEGVGGLVDGWMIRQPPSLQHLSLRDNPLNSGAIEAVSNFLGSKRVPSLETVSLCSSGIDERSKSLLSKAFSEVLQFKF</sequence>
<dbReference type="EMBL" id="CDMZ01005558">
    <property type="protein sequence ID" value="CEM53216.1"/>
    <property type="molecule type" value="Genomic_DNA"/>
</dbReference>
<dbReference type="SUPFAM" id="SSF52047">
    <property type="entry name" value="RNI-like"/>
    <property type="match status" value="1"/>
</dbReference>
<protein>
    <submittedName>
        <fullName evidence="1">Uncharacterized protein</fullName>
    </submittedName>
</protein>
<proteinExistence type="predicted"/>
<dbReference type="PhylomeDB" id="A0A0G4I804"/>
<gene>
    <name evidence="1" type="ORF">Cvel_11799</name>
</gene>
<name>A0A0G4I804_9ALVE</name>
<accession>A0A0G4I804</accession>
<organism evidence="1">
    <name type="scientific">Chromera velia CCMP2878</name>
    <dbReference type="NCBI Taxonomy" id="1169474"/>
    <lineage>
        <taxon>Eukaryota</taxon>
        <taxon>Sar</taxon>
        <taxon>Alveolata</taxon>
        <taxon>Colpodellida</taxon>
        <taxon>Chromeraceae</taxon>
        <taxon>Chromera</taxon>
    </lineage>
</organism>
<reference evidence="1" key="1">
    <citation type="submission" date="2014-11" db="EMBL/GenBank/DDBJ databases">
        <authorList>
            <person name="Otto D Thomas"/>
            <person name="Naeem Raeece"/>
        </authorList>
    </citation>
    <scope>NUCLEOTIDE SEQUENCE</scope>
</reference>
<dbReference type="VEuPathDB" id="CryptoDB:Cvel_11799"/>
<dbReference type="AlphaFoldDB" id="A0A0G4I804"/>